<gene>
    <name evidence="1" type="ORF">ABIE04_001697</name>
</gene>
<evidence type="ECO:0000313" key="1">
    <source>
        <dbReference type="EMBL" id="MET4569370.1"/>
    </source>
</evidence>
<proteinExistence type="predicted"/>
<keyword evidence="2" id="KW-1185">Reference proteome</keyword>
<dbReference type="RefSeq" id="WP_354548672.1">
    <property type="nucleotide sequence ID" value="NZ_JBEPSD010000001.1"/>
</dbReference>
<dbReference type="Proteomes" id="UP001549251">
    <property type="component" value="Unassembled WGS sequence"/>
</dbReference>
<sequence>MHSLLQRTLMAYRPLYLNGLLLDGQYKLPKADPTDGAAGSPCPPRPRRRILLAALTHIVFRPRGK</sequence>
<evidence type="ECO:0000313" key="2">
    <source>
        <dbReference type="Proteomes" id="UP001549251"/>
    </source>
</evidence>
<accession>A0ABV2PWE7</accession>
<name>A0ABV2PWE7_9GAMM</name>
<dbReference type="EMBL" id="JBEPSD010000001">
    <property type="protein sequence ID" value="MET4569370.1"/>
    <property type="molecule type" value="Genomic_DNA"/>
</dbReference>
<organism evidence="1 2">
    <name type="scientific">Rhodanobacter soli</name>
    <dbReference type="NCBI Taxonomy" id="590609"/>
    <lineage>
        <taxon>Bacteria</taxon>
        <taxon>Pseudomonadati</taxon>
        <taxon>Pseudomonadota</taxon>
        <taxon>Gammaproteobacteria</taxon>
        <taxon>Lysobacterales</taxon>
        <taxon>Rhodanobacteraceae</taxon>
        <taxon>Rhodanobacter</taxon>
    </lineage>
</organism>
<protein>
    <submittedName>
        <fullName evidence="1">Uncharacterized protein</fullName>
    </submittedName>
</protein>
<reference evidence="1 2" key="1">
    <citation type="submission" date="2024-06" db="EMBL/GenBank/DDBJ databases">
        <title>Sorghum-associated microbial communities from plants grown in Nebraska, USA.</title>
        <authorList>
            <person name="Schachtman D."/>
        </authorList>
    </citation>
    <scope>NUCLEOTIDE SEQUENCE [LARGE SCALE GENOMIC DNA]</scope>
    <source>
        <strain evidence="1 2">1757</strain>
    </source>
</reference>
<comment type="caution">
    <text evidence="1">The sequence shown here is derived from an EMBL/GenBank/DDBJ whole genome shotgun (WGS) entry which is preliminary data.</text>
</comment>